<dbReference type="InterPro" id="IPR016181">
    <property type="entry name" value="Acyl_CoA_acyltransferase"/>
</dbReference>
<dbReference type="SUPFAM" id="SSF55729">
    <property type="entry name" value="Acyl-CoA N-acyltransferases (Nat)"/>
    <property type="match status" value="1"/>
</dbReference>
<dbReference type="InterPro" id="IPR000182">
    <property type="entry name" value="GNAT_dom"/>
</dbReference>
<feature type="domain" description="N-acetyltransferase" evidence="1">
    <location>
        <begin position="1"/>
        <end position="146"/>
    </location>
</feature>
<evidence type="ECO:0000259" key="1">
    <source>
        <dbReference type="PROSITE" id="PS51186"/>
    </source>
</evidence>
<proteinExistence type="predicted"/>
<dbReference type="InterPro" id="IPR051531">
    <property type="entry name" value="N-acetyltransferase"/>
</dbReference>
<dbReference type="CDD" id="cd04301">
    <property type="entry name" value="NAT_SF"/>
    <property type="match status" value="1"/>
</dbReference>
<dbReference type="EMBL" id="CP051677">
    <property type="protein sequence ID" value="QJD80516.1"/>
    <property type="molecule type" value="Genomic_DNA"/>
</dbReference>
<dbReference type="AlphaFoldDB" id="A0A7L5DQ39"/>
<dbReference type="PANTHER" id="PTHR43792">
    <property type="entry name" value="GNAT FAMILY, PUTATIVE (AFU_ORTHOLOGUE AFUA_3G00765)-RELATED-RELATED"/>
    <property type="match status" value="1"/>
</dbReference>
<dbReference type="KEGG" id="srho:HH216_20380"/>
<dbReference type="PROSITE" id="PS51186">
    <property type="entry name" value="GNAT"/>
    <property type="match status" value="1"/>
</dbReference>
<dbReference type="GO" id="GO:0016747">
    <property type="term" value="F:acyltransferase activity, transferring groups other than amino-acyl groups"/>
    <property type="evidence" value="ECO:0007669"/>
    <property type="project" value="InterPro"/>
</dbReference>
<dbReference type="RefSeq" id="WP_169552475.1">
    <property type="nucleotide sequence ID" value="NZ_CP051677.1"/>
</dbReference>
<dbReference type="Gene3D" id="3.40.630.30">
    <property type="match status" value="1"/>
</dbReference>
<evidence type="ECO:0000313" key="2">
    <source>
        <dbReference type="EMBL" id="QJD80516.1"/>
    </source>
</evidence>
<accession>A0A7L5DQ39</accession>
<protein>
    <submittedName>
        <fullName evidence="2">GNAT family N-acetyltransferase</fullName>
    </submittedName>
</protein>
<dbReference type="PANTHER" id="PTHR43792:SF13">
    <property type="entry name" value="ACETYLTRANSFERASE"/>
    <property type="match status" value="1"/>
</dbReference>
<keyword evidence="2" id="KW-0808">Transferase</keyword>
<reference evidence="2 3" key="1">
    <citation type="submission" date="2020-04" db="EMBL/GenBank/DDBJ databases">
        <title>Genome sequencing of novel species.</title>
        <authorList>
            <person name="Heo J."/>
            <person name="Kim S.-J."/>
            <person name="Kim J.-S."/>
            <person name="Hong S.-B."/>
            <person name="Kwon S.-W."/>
        </authorList>
    </citation>
    <scope>NUCLEOTIDE SEQUENCE [LARGE SCALE GENOMIC DNA]</scope>
    <source>
        <strain evidence="2 3">CJU-R4</strain>
    </source>
</reference>
<dbReference type="Pfam" id="PF13302">
    <property type="entry name" value="Acetyltransf_3"/>
    <property type="match status" value="1"/>
</dbReference>
<keyword evidence="3" id="KW-1185">Reference proteome</keyword>
<organism evidence="2 3">
    <name type="scientific">Spirosoma rhododendri</name>
    <dbReference type="NCBI Taxonomy" id="2728024"/>
    <lineage>
        <taxon>Bacteria</taxon>
        <taxon>Pseudomonadati</taxon>
        <taxon>Bacteroidota</taxon>
        <taxon>Cytophagia</taxon>
        <taxon>Cytophagales</taxon>
        <taxon>Cytophagaceae</taxon>
        <taxon>Spirosoma</taxon>
    </lineage>
</organism>
<dbReference type="Proteomes" id="UP000501128">
    <property type="component" value="Chromosome"/>
</dbReference>
<evidence type="ECO:0000313" key="3">
    <source>
        <dbReference type="Proteomes" id="UP000501128"/>
    </source>
</evidence>
<sequence>MQLHPIPHHPNRSDALYQSPDVQTLLDVYESYYPTSGFTPPWIGYFIVRDGTVVGSCAFTGQPVDGRVELAYMTFPVYERQGIASFACQALLAIAHETDPSISVIAKTSPEPNASTRILERNGFRYDGIVQDHEIGDAWLWVRTPNNRV</sequence>
<name>A0A7L5DQ39_9BACT</name>
<gene>
    <name evidence="2" type="ORF">HH216_20380</name>
</gene>